<keyword evidence="2" id="KW-1185">Reference proteome</keyword>
<dbReference type="Ensembl" id="ENSDLAT00005031283.2">
    <property type="protein sequence ID" value="ENSDLAP00005029319.2"/>
    <property type="gene ID" value="ENSDLAG00005013195.2"/>
</dbReference>
<sequence>MWFQQLTHSVRSATHGRCPCMVRIPSPSTGPSILETIPEQLFAKCQYTALSWLKYQQESALTLLKHDMALDYILAKQGGLCVALNLTRDACYTLIPDSSDNITSVIDALRNIRDVHWKVRWVDQPDFRHCFDFIP</sequence>
<accession>A0A8C4F935</accession>
<evidence type="ECO:0000313" key="2">
    <source>
        <dbReference type="Proteomes" id="UP000694389"/>
    </source>
</evidence>
<dbReference type="Gene3D" id="1.10.287.210">
    <property type="match status" value="1"/>
</dbReference>
<reference evidence="1" key="2">
    <citation type="submission" date="2025-09" db="UniProtKB">
        <authorList>
            <consortium name="Ensembl"/>
        </authorList>
    </citation>
    <scope>IDENTIFICATION</scope>
</reference>
<dbReference type="GeneTree" id="ENSGT01010000228316"/>
<reference evidence="1" key="1">
    <citation type="submission" date="2025-08" db="UniProtKB">
        <authorList>
            <consortium name="Ensembl"/>
        </authorList>
    </citation>
    <scope>IDENTIFICATION</scope>
</reference>
<dbReference type="SUPFAM" id="SSF58069">
    <property type="entry name" value="Virus ectodomain"/>
    <property type="match status" value="1"/>
</dbReference>
<name>A0A8C4F935_DICLA</name>
<dbReference type="Proteomes" id="UP000694389">
    <property type="component" value="Unassembled WGS sequence"/>
</dbReference>
<organism evidence="1 2">
    <name type="scientific">Dicentrarchus labrax</name>
    <name type="common">European seabass</name>
    <name type="synonym">Morone labrax</name>
    <dbReference type="NCBI Taxonomy" id="13489"/>
    <lineage>
        <taxon>Eukaryota</taxon>
        <taxon>Metazoa</taxon>
        <taxon>Chordata</taxon>
        <taxon>Craniata</taxon>
        <taxon>Vertebrata</taxon>
        <taxon>Euteleostomi</taxon>
        <taxon>Actinopterygii</taxon>
        <taxon>Neopterygii</taxon>
        <taxon>Teleostei</taxon>
        <taxon>Neoteleostei</taxon>
        <taxon>Acanthomorphata</taxon>
        <taxon>Eupercaria</taxon>
        <taxon>Moronidae</taxon>
        <taxon>Dicentrarchus</taxon>
    </lineage>
</organism>
<dbReference type="AlphaFoldDB" id="A0A8C4F935"/>
<protein>
    <submittedName>
        <fullName evidence="1">Uncharacterized protein</fullName>
    </submittedName>
</protein>
<proteinExistence type="predicted"/>
<evidence type="ECO:0000313" key="1">
    <source>
        <dbReference type="Ensembl" id="ENSDLAP00005029319.2"/>
    </source>
</evidence>